<proteinExistence type="predicted"/>
<accession>J4GWF1</accession>
<dbReference type="HOGENOM" id="CLU_2589783_0_0_1"/>
<organism evidence="1 2">
    <name type="scientific">Fibroporia radiculosa</name>
    <dbReference type="NCBI Taxonomy" id="599839"/>
    <lineage>
        <taxon>Eukaryota</taxon>
        <taxon>Fungi</taxon>
        <taxon>Dikarya</taxon>
        <taxon>Basidiomycota</taxon>
        <taxon>Agaricomycotina</taxon>
        <taxon>Agaricomycetes</taxon>
        <taxon>Polyporales</taxon>
        <taxon>Fibroporiaceae</taxon>
        <taxon>Fibroporia</taxon>
    </lineage>
</organism>
<protein>
    <submittedName>
        <fullName evidence="1">Uncharacterized protein</fullName>
    </submittedName>
</protein>
<sequence length="80" mass="8968">MPALTLEMTISFAFGTEAKTAGHGARGRSDDREFVLFEAFLQVGRFKTSSTLVHLLLSMNKFSPYRLSCGQYYSKILDVL</sequence>
<dbReference type="AlphaFoldDB" id="J4GWF1"/>
<dbReference type="RefSeq" id="XP_012185268.1">
    <property type="nucleotide sequence ID" value="XM_012329878.1"/>
</dbReference>
<gene>
    <name evidence="1" type="ORF">FIBRA_08226</name>
</gene>
<dbReference type="InParanoid" id="J4GWF1"/>
<dbReference type="Proteomes" id="UP000006352">
    <property type="component" value="Unassembled WGS sequence"/>
</dbReference>
<reference evidence="1 2" key="1">
    <citation type="journal article" date="2012" name="Appl. Environ. Microbiol.">
        <title>Short-read sequencing for genomic analysis of the brown rot fungus Fibroporia radiculosa.</title>
        <authorList>
            <person name="Tang J.D."/>
            <person name="Perkins A.D."/>
            <person name="Sonstegard T.S."/>
            <person name="Schroeder S.G."/>
            <person name="Burgess S.C."/>
            <person name="Diehl S.V."/>
        </authorList>
    </citation>
    <scope>NUCLEOTIDE SEQUENCE [LARGE SCALE GENOMIC DNA]</scope>
    <source>
        <strain evidence="1 2">TFFH 294</strain>
    </source>
</reference>
<dbReference type="GeneID" id="24100896"/>
<name>J4GWF1_9APHY</name>
<evidence type="ECO:0000313" key="2">
    <source>
        <dbReference type="Proteomes" id="UP000006352"/>
    </source>
</evidence>
<keyword evidence="2" id="KW-1185">Reference proteome</keyword>
<evidence type="ECO:0000313" key="1">
    <source>
        <dbReference type="EMBL" id="CCM05985.1"/>
    </source>
</evidence>
<dbReference type="EMBL" id="HE797219">
    <property type="protein sequence ID" value="CCM05985.1"/>
    <property type="molecule type" value="Genomic_DNA"/>
</dbReference>